<keyword evidence="4 8" id="KW-0547">Nucleotide-binding</keyword>
<dbReference type="CDD" id="cd02503">
    <property type="entry name" value="MobA"/>
    <property type="match status" value="1"/>
</dbReference>
<evidence type="ECO:0000313" key="11">
    <source>
        <dbReference type="Proteomes" id="UP000242757"/>
    </source>
</evidence>
<keyword evidence="3 8" id="KW-0479">Metal-binding</keyword>
<comment type="cofactor">
    <cofactor evidence="8">
        <name>Mg(2+)</name>
        <dbReference type="ChEBI" id="CHEBI:18420"/>
    </cofactor>
</comment>
<feature type="binding site" evidence="8">
    <location>
        <position position="70"/>
    </location>
    <ligand>
        <name>GTP</name>
        <dbReference type="ChEBI" id="CHEBI:37565"/>
    </ligand>
</feature>
<dbReference type="PANTHER" id="PTHR19136">
    <property type="entry name" value="MOLYBDENUM COFACTOR GUANYLYLTRANSFERASE"/>
    <property type="match status" value="1"/>
</dbReference>
<dbReference type="SUPFAM" id="SSF53448">
    <property type="entry name" value="Nucleotide-diphospho-sugar transferases"/>
    <property type="match status" value="1"/>
</dbReference>
<gene>
    <name evidence="8" type="primary">mobA</name>
    <name evidence="10" type="ORF">B6S08_00175</name>
</gene>
<dbReference type="GO" id="GO:1902758">
    <property type="term" value="P:bis(molybdopterin guanine dinucleotide)molybdenum biosynthetic process"/>
    <property type="evidence" value="ECO:0007669"/>
    <property type="project" value="TreeGrafter"/>
</dbReference>
<name>A0A233RF23_9GAMM</name>
<evidence type="ECO:0000259" key="9">
    <source>
        <dbReference type="Pfam" id="PF12804"/>
    </source>
</evidence>
<dbReference type="OrthoDB" id="9788394at2"/>
<comment type="subcellular location">
    <subcellularLocation>
        <location evidence="8">Cytoplasm</location>
    </subcellularLocation>
</comment>
<organism evidence="10 11">
    <name type="scientific">Oceanimonas doudoroffii</name>
    <dbReference type="NCBI Taxonomy" id="84158"/>
    <lineage>
        <taxon>Bacteria</taxon>
        <taxon>Pseudomonadati</taxon>
        <taxon>Pseudomonadota</taxon>
        <taxon>Gammaproteobacteria</taxon>
        <taxon>Aeromonadales</taxon>
        <taxon>Aeromonadaceae</taxon>
        <taxon>Oceanimonas</taxon>
    </lineage>
</organism>
<comment type="catalytic activity">
    <reaction evidence="8">
        <text>Mo-molybdopterin + GTP + H(+) = Mo-molybdopterin guanine dinucleotide + diphosphate</text>
        <dbReference type="Rhea" id="RHEA:34243"/>
        <dbReference type="ChEBI" id="CHEBI:15378"/>
        <dbReference type="ChEBI" id="CHEBI:33019"/>
        <dbReference type="ChEBI" id="CHEBI:37565"/>
        <dbReference type="ChEBI" id="CHEBI:71302"/>
        <dbReference type="ChEBI" id="CHEBI:71310"/>
        <dbReference type="EC" id="2.7.7.77"/>
    </reaction>
</comment>
<evidence type="ECO:0000313" key="10">
    <source>
        <dbReference type="EMBL" id="OXY81990.1"/>
    </source>
</evidence>
<comment type="subunit">
    <text evidence="8">Monomer.</text>
</comment>
<feature type="binding site" evidence="8">
    <location>
        <position position="100"/>
    </location>
    <ligand>
        <name>Mg(2+)</name>
        <dbReference type="ChEBI" id="CHEBI:18420"/>
    </ligand>
</feature>
<evidence type="ECO:0000256" key="5">
    <source>
        <dbReference type="ARBA" id="ARBA00022842"/>
    </source>
</evidence>
<dbReference type="HAMAP" id="MF_00316">
    <property type="entry name" value="MobA"/>
    <property type="match status" value="1"/>
</dbReference>
<sequence length="201" mass="22085">MLDPKDITAVILAGGRGLRMQGADKGLLPLWGRPLVSHVLERLAPQVGRVLINANRNLEHYRALAPVITDDEYHFAGPLAGFEAGLTHAPSEWVLFVPCDSPLVPADLAARLCAAVHRHDQIAVVDDGTQLHAATALMHQSLLPSLCNYLDGGDRKLQLWYERHQLVTVDFRDQAEAFYNLNTPEALMDLEARGEGREGGK</sequence>
<comment type="domain">
    <text evidence="8">The N-terminal domain determines nucleotide recognition and specific binding, while the C-terminal domain determines the specific binding to the target protein.</text>
</comment>
<feature type="binding site" evidence="8">
    <location>
        <position position="53"/>
    </location>
    <ligand>
        <name>GTP</name>
        <dbReference type="ChEBI" id="CHEBI:37565"/>
    </ligand>
</feature>
<evidence type="ECO:0000256" key="7">
    <source>
        <dbReference type="ARBA" id="ARBA00023150"/>
    </source>
</evidence>
<dbReference type="Proteomes" id="UP000242757">
    <property type="component" value="Unassembled WGS sequence"/>
</dbReference>
<dbReference type="InterPro" id="IPR025877">
    <property type="entry name" value="MobA-like_NTP_Trfase"/>
</dbReference>
<evidence type="ECO:0000256" key="4">
    <source>
        <dbReference type="ARBA" id="ARBA00022741"/>
    </source>
</evidence>
<dbReference type="RefSeq" id="WP_094198769.1">
    <property type="nucleotide sequence ID" value="NZ_NBIM01000001.1"/>
</dbReference>
<dbReference type="GO" id="GO:0005525">
    <property type="term" value="F:GTP binding"/>
    <property type="evidence" value="ECO:0007669"/>
    <property type="project" value="UniProtKB-UniRule"/>
</dbReference>
<keyword evidence="10" id="KW-0548">Nucleotidyltransferase</keyword>
<evidence type="ECO:0000256" key="2">
    <source>
        <dbReference type="ARBA" id="ARBA00022679"/>
    </source>
</evidence>
<feature type="binding site" evidence="8">
    <location>
        <begin position="12"/>
        <end position="14"/>
    </location>
    <ligand>
        <name>GTP</name>
        <dbReference type="ChEBI" id="CHEBI:37565"/>
    </ligand>
</feature>
<evidence type="ECO:0000256" key="1">
    <source>
        <dbReference type="ARBA" id="ARBA00022490"/>
    </source>
</evidence>
<dbReference type="InterPro" id="IPR013482">
    <property type="entry name" value="Molybde_CF_guanTrfase"/>
</dbReference>
<dbReference type="GO" id="GO:0005737">
    <property type="term" value="C:cytoplasm"/>
    <property type="evidence" value="ECO:0007669"/>
    <property type="project" value="UniProtKB-SubCell"/>
</dbReference>
<dbReference type="AlphaFoldDB" id="A0A233RF23"/>
<proteinExistence type="inferred from homology"/>
<keyword evidence="6 8" id="KW-0342">GTP-binding</keyword>
<feature type="binding site" evidence="8">
    <location>
        <position position="25"/>
    </location>
    <ligand>
        <name>GTP</name>
        <dbReference type="ChEBI" id="CHEBI:37565"/>
    </ligand>
</feature>
<reference evidence="10 11" key="1">
    <citation type="submission" date="2017-08" db="EMBL/GenBank/DDBJ databases">
        <title>A Genome Sequence of Oceanimonas doudoroffii ATCC 27123T.</title>
        <authorList>
            <person name="Brennan M.A."/>
            <person name="Maclea K.S."/>
            <person name="Mcclelland W.D."/>
            <person name="Trachtenberg A.M."/>
        </authorList>
    </citation>
    <scope>NUCLEOTIDE SEQUENCE [LARGE SCALE GENOMIC DNA]</scope>
    <source>
        <strain evidence="10 11">ATCC 27123</strain>
    </source>
</reference>
<dbReference type="EMBL" id="NBIM01000001">
    <property type="protein sequence ID" value="OXY81990.1"/>
    <property type="molecule type" value="Genomic_DNA"/>
</dbReference>
<evidence type="ECO:0000256" key="8">
    <source>
        <dbReference type="HAMAP-Rule" id="MF_00316"/>
    </source>
</evidence>
<comment type="caution">
    <text evidence="10">The sequence shown here is derived from an EMBL/GenBank/DDBJ whole genome shotgun (WGS) entry which is preliminary data.</text>
</comment>
<keyword evidence="5 8" id="KW-0460">Magnesium</keyword>
<dbReference type="GO" id="GO:0061603">
    <property type="term" value="F:molybdenum cofactor guanylyltransferase activity"/>
    <property type="evidence" value="ECO:0007669"/>
    <property type="project" value="UniProtKB-EC"/>
</dbReference>
<dbReference type="PANTHER" id="PTHR19136:SF81">
    <property type="entry name" value="MOLYBDENUM COFACTOR GUANYLYLTRANSFERASE"/>
    <property type="match status" value="1"/>
</dbReference>
<feature type="binding site" evidence="8">
    <location>
        <position position="100"/>
    </location>
    <ligand>
        <name>GTP</name>
        <dbReference type="ChEBI" id="CHEBI:37565"/>
    </ligand>
</feature>
<protein>
    <recommendedName>
        <fullName evidence="8">Molybdenum cofactor guanylyltransferase</fullName>
        <shortName evidence="8">MoCo guanylyltransferase</shortName>
        <ecNumber evidence="8">2.7.7.77</ecNumber>
    </recommendedName>
    <alternativeName>
        <fullName evidence="8">GTP:molybdopterin guanylyltransferase</fullName>
    </alternativeName>
    <alternativeName>
        <fullName evidence="8">Mo-MPT guanylyltransferase</fullName>
    </alternativeName>
    <alternativeName>
        <fullName evidence="8">Molybdopterin guanylyltransferase</fullName>
    </alternativeName>
    <alternativeName>
        <fullName evidence="8">Molybdopterin-guanine dinucleotide synthase</fullName>
        <shortName evidence="8">MGD synthase</shortName>
    </alternativeName>
</protein>
<dbReference type="Gene3D" id="3.90.550.10">
    <property type="entry name" value="Spore Coat Polysaccharide Biosynthesis Protein SpsA, Chain A"/>
    <property type="match status" value="1"/>
</dbReference>
<dbReference type="Pfam" id="PF12804">
    <property type="entry name" value="NTP_transf_3"/>
    <property type="match status" value="1"/>
</dbReference>
<dbReference type="GO" id="GO:0046872">
    <property type="term" value="F:metal ion binding"/>
    <property type="evidence" value="ECO:0007669"/>
    <property type="project" value="UniProtKB-KW"/>
</dbReference>
<evidence type="ECO:0000256" key="3">
    <source>
        <dbReference type="ARBA" id="ARBA00022723"/>
    </source>
</evidence>
<keyword evidence="11" id="KW-1185">Reference proteome</keyword>
<feature type="domain" description="MobA-like NTP transferase" evidence="9">
    <location>
        <begin position="9"/>
        <end position="163"/>
    </location>
</feature>
<dbReference type="EC" id="2.7.7.77" evidence="8"/>
<accession>A0A233RF23</accession>
<keyword evidence="2 8" id="KW-0808">Transferase</keyword>
<dbReference type="InterPro" id="IPR029044">
    <property type="entry name" value="Nucleotide-diphossugar_trans"/>
</dbReference>
<keyword evidence="1 8" id="KW-0963">Cytoplasm</keyword>
<comment type="function">
    <text evidence="8">Transfers a GMP moiety from GTP to Mo-molybdopterin (Mo-MPT) cofactor (Moco or molybdenum cofactor) to form Mo-molybdopterin guanine dinucleotide (Mo-MGD) cofactor.</text>
</comment>
<keyword evidence="7 8" id="KW-0501">Molybdenum cofactor biosynthesis</keyword>
<dbReference type="NCBIfam" id="TIGR02665">
    <property type="entry name" value="molyb_mobA"/>
    <property type="match status" value="1"/>
</dbReference>
<evidence type="ECO:0000256" key="6">
    <source>
        <dbReference type="ARBA" id="ARBA00023134"/>
    </source>
</evidence>
<comment type="similarity">
    <text evidence="8">Belongs to the MobA family.</text>
</comment>